<protein>
    <submittedName>
        <fullName evidence="4">Uncharacterized protein</fullName>
    </submittedName>
</protein>
<feature type="coiled-coil region" evidence="1">
    <location>
        <begin position="84"/>
        <end position="140"/>
    </location>
</feature>
<feature type="region of interest" description="Disordered" evidence="2">
    <location>
        <begin position="149"/>
        <end position="168"/>
    </location>
</feature>
<sequence length="196" mass="23329">MNKYGEALETAKDSANDFLKFIRSIEMILEKPKKFKNKIIGQMKAHFLNDNEKVEEKYIGVIKQMIKDYIHFDNEKDTKIAEGREEYKKLLEVLKEKYKIWNEIYKKEFDKDEVEINEEIRRLNEEFEKFKRAYENAYNLIETKTLASPSHKGSRRRGSREFSIGSNEEIRSTMSGEVSVYSHNSNESGREEILFF</sequence>
<keyword evidence="1" id="KW-0175">Coiled coil</keyword>
<proteinExistence type="predicted"/>
<dbReference type="AlphaFoldDB" id="A0A915LRH3"/>
<keyword evidence="3" id="KW-1185">Reference proteome</keyword>
<accession>A0A915LRH3</accession>
<evidence type="ECO:0000313" key="3">
    <source>
        <dbReference type="Proteomes" id="UP000887561"/>
    </source>
</evidence>
<reference evidence="4" key="1">
    <citation type="submission" date="2022-11" db="UniProtKB">
        <authorList>
            <consortium name="WormBaseParasite"/>
        </authorList>
    </citation>
    <scope>IDENTIFICATION</scope>
</reference>
<dbReference type="Proteomes" id="UP000887561">
    <property type="component" value="Unplaced"/>
</dbReference>
<evidence type="ECO:0000256" key="1">
    <source>
        <dbReference type="SAM" id="Coils"/>
    </source>
</evidence>
<organism evidence="3 4">
    <name type="scientific">Meloidogyne javanica</name>
    <name type="common">Root-knot nematode worm</name>
    <dbReference type="NCBI Taxonomy" id="6303"/>
    <lineage>
        <taxon>Eukaryota</taxon>
        <taxon>Metazoa</taxon>
        <taxon>Ecdysozoa</taxon>
        <taxon>Nematoda</taxon>
        <taxon>Chromadorea</taxon>
        <taxon>Rhabditida</taxon>
        <taxon>Tylenchina</taxon>
        <taxon>Tylenchomorpha</taxon>
        <taxon>Tylenchoidea</taxon>
        <taxon>Meloidogynidae</taxon>
        <taxon>Meloidogyninae</taxon>
        <taxon>Meloidogyne</taxon>
        <taxon>Meloidogyne incognita group</taxon>
    </lineage>
</organism>
<evidence type="ECO:0000256" key="2">
    <source>
        <dbReference type="SAM" id="MobiDB-lite"/>
    </source>
</evidence>
<dbReference type="WBParaSite" id="scaffold1488_cov177.g3185">
    <property type="protein sequence ID" value="scaffold1488_cov177.g3185"/>
    <property type="gene ID" value="scaffold1488_cov177.g3185"/>
</dbReference>
<evidence type="ECO:0000313" key="4">
    <source>
        <dbReference type="WBParaSite" id="scaffold1488_cov177.g3185"/>
    </source>
</evidence>
<name>A0A915LRH3_MELJA</name>